<protein>
    <submittedName>
        <fullName evidence="1">HAD-IA family hydrolase</fullName>
    </submittedName>
</protein>
<dbReference type="Gene3D" id="1.10.150.240">
    <property type="entry name" value="Putative phosphatase, domain 2"/>
    <property type="match status" value="1"/>
</dbReference>
<dbReference type="InterPro" id="IPR051806">
    <property type="entry name" value="HAD-like_SPP"/>
</dbReference>
<reference evidence="1 2" key="1">
    <citation type="submission" date="2019-12" db="EMBL/GenBank/DDBJ databases">
        <title>Nesterenkonia muleiensis sp. nov., a novel actinobacterium isolated from sap of Populus euphratica.</title>
        <authorList>
            <person name="Wang R."/>
        </authorList>
    </citation>
    <scope>NUCLEOTIDE SEQUENCE [LARGE SCALE GENOMIC DNA]</scope>
    <source>
        <strain evidence="1 2">F10</strain>
    </source>
</reference>
<dbReference type="InterPro" id="IPR023198">
    <property type="entry name" value="PGP-like_dom2"/>
</dbReference>
<evidence type="ECO:0000313" key="2">
    <source>
        <dbReference type="Proteomes" id="UP000460157"/>
    </source>
</evidence>
<evidence type="ECO:0000313" key="1">
    <source>
        <dbReference type="EMBL" id="MVT25095.1"/>
    </source>
</evidence>
<accession>A0A7K1UF44</accession>
<dbReference type="Proteomes" id="UP000460157">
    <property type="component" value="Unassembled WGS sequence"/>
</dbReference>
<keyword evidence="1" id="KW-0378">Hydrolase</keyword>
<proteinExistence type="predicted"/>
<dbReference type="PANTHER" id="PTHR43481">
    <property type="entry name" value="FRUCTOSE-1-PHOSPHATE PHOSPHATASE"/>
    <property type="match status" value="1"/>
</dbReference>
<sequence length="217" mass="23315">MTHLECSALLFDLDDTLVLSTPSIEAAWCGFAKRHGLDFDKVRTLLPGRRGRDILAAVMPRMTDAQAANELDIIRQSEIAASETIMPVPGAEALTHMLPKNRWAVVTAAPRMVMEARLRGAGLPTPAVTICAEDVVDGKPSPEGFLAAAGGLEFDPRHCLGFEDSTAGFQALTEAGIKTVAIARHMTVYEGTVVCSIGDYEDVTIEVAGDRIRIEIP</sequence>
<dbReference type="SUPFAM" id="SSF56784">
    <property type="entry name" value="HAD-like"/>
    <property type="match status" value="1"/>
</dbReference>
<dbReference type="OrthoDB" id="9800058at2"/>
<name>A0A7K1UF44_9MICC</name>
<dbReference type="NCBIfam" id="TIGR01509">
    <property type="entry name" value="HAD-SF-IA-v3"/>
    <property type="match status" value="1"/>
</dbReference>
<dbReference type="EMBL" id="WRPM01000011">
    <property type="protein sequence ID" value="MVT25095.1"/>
    <property type="molecule type" value="Genomic_DNA"/>
</dbReference>
<dbReference type="AlphaFoldDB" id="A0A7K1UF44"/>
<gene>
    <name evidence="1" type="ORF">GNZ21_01730</name>
</gene>
<dbReference type="GO" id="GO:0050308">
    <property type="term" value="F:sugar-phosphatase activity"/>
    <property type="evidence" value="ECO:0007669"/>
    <property type="project" value="TreeGrafter"/>
</dbReference>
<dbReference type="SFLD" id="SFLDS00003">
    <property type="entry name" value="Haloacid_Dehalogenase"/>
    <property type="match status" value="1"/>
</dbReference>
<organism evidence="1 2">
    <name type="scientific">Nesterenkonia alkaliphila</name>
    <dbReference type="NCBI Taxonomy" id="1463631"/>
    <lineage>
        <taxon>Bacteria</taxon>
        <taxon>Bacillati</taxon>
        <taxon>Actinomycetota</taxon>
        <taxon>Actinomycetes</taxon>
        <taxon>Micrococcales</taxon>
        <taxon>Micrococcaceae</taxon>
        <taxon>Nesterenkonia</taxon>
    </lineage>
</organism>
<dbReference type="SFLD" id="SFLDG01129">
    <property type="entry name" value="C1.5:_HAD__Beta-PGM__Phosphata"/>
    <property type="match status" value="1"/>
</dbReference>
<dbReference type="InterPro" id="IPR036412">
    <property type="entry name" value="HAD-like_sf"/>
</dbReference>
<dbReference type="RefSeq" id="WP_157320793.1">
    <property type="nucleotide sequence ID" value="NZ_BMFX01000005.1"/>
</dbReference>
<dbReference type="Pfam" id="PF00702">
    <property type="entry name" value="Hydrolase"/>
    <property type="match status" value="1"/>
</dbReference>
<comment type="caution">
    <text evidence="1">The sequence shown here is derived from an EMBL/GenBank/DDBJ whole genome shotgun (WGS) entry which is preliminary data.</text>
</comment>
<dbReference type="PANTHER" id="PTHR43481:SF4">
    <property type="entry name" value="GLYCEROL-1-PHOSPHATE PHOSPHOHYDROLASE 1-RELATED"/>
    <property type="match status" value="1"/>
</dbReference>
<dbReference type="InterPro" id="IPR006439">
    <property type="entry name" value="HAD-SF_hydro_IA"/>
</dbReference>
<dbReference type="Gene3D" id="3.40.50.1000">
    <property type="entry name" value="HAD superfamily/HAD-like"/>
    <property type="match status" value="1"/>
</dbReference>
<dbReference type="InterPro" id="IPR023214">
    <property type="entry name" value="HAD_sf"/>
</dbReference>
<keyword evidence="2" id="KW-1185">Reference proteome</keyword>